<feature type="compositionally biased region" description="Low complexity" evidence="1">
    <location>
        <begin position="110"/>
        <end position="123"/>
    </location>
</feature>
<dbReference type="Proteomes" id="UP001165190">
    <property type="component" value="Unassembled WGS sequence"/>
</dbReference>
<evidence type="ECO:0000259" key="2">
    <source>
        <dbReference type="Pfam" id="PF07727"/>
    </source>
</evidence>
<dbReference type="Pfam" id="PF25597">
    <property type="entry name" value="SH3_retrovirus"/>
    <property type="match status" value="1"/>
</dbReference>
<proteinExistence type="predicted"/>
<comment type="caution">
    <text evidence="4">The sequence shown here is derived from an EMBL/GenBank/DDBJ whole genome shotgun (WGS) entry which is preliminary data.</text>
</comment>
<dbReference type="InterPro" id="IPR013103">
    <property type="entry name" value="RVT_2"/>
</dbReference>
<protein>
    <recommendedName>
        <fullName evidence="6">Reverse transcriptase Ty1/copia-type domain-containing protein</fullName>
    </recommendedName>
</protein>
<dbReference type="Pfam" id="PF07727">
    <property type="entry name" value="RVT_2"/>
    <property type="match status" value="1"/>
</dbReference>
<dbReference type="InterPro" id="IPR057670">
    <property type="entry name" value="SH3_retrovirus"/>
</dbReference>
<name>A0A9W7JDM2_HIBTR</name>
<accession>A0A9W7JDM2</accession>
<dbReference type="SUPFAM" id="SSF56672">
    <property type="entry name" value="DNA/RNA polymerases"/>
    <property type="match status" value="1"/>
</dbReference>
<feature type="region of interest" description="Disordered" evidence="1">
    <location>
        <begin position="56"/>
        <end position="162"/>
    </location>
</feature>
<dbReference type="InterPro" id="IPR043502">
    <property type="entry name" value="DNA/RNA_pol_sf"/>
</dbReference>
<sequence>MGYSLTQKGFILFNLETHKFFVNRDVIFHEHIFPFHSPLTQTSPFFPSSPHIPDADFLILSPPSSASQPSFDPATTTSEPPPTPPPSSESPPPPPPSSEPPPTPPPSSAPQPSVSSPSSLPHIPSDPQPSIPTDSSLPLQQSSSSVPVSSVVPVAPRRSSRVSKHPSWLNDYVCPPHSHSLISTSYPISDFISYSHLPHSTQIFLSSTNVLLEPKSYHAAIQDPKWVQAMKEELQALESNGTWSVVSLPPGKVPIGCKWVYKIKYTASGEVERFKARLVAKGYNQKEGVDYIDTFSPVVKLVTVRCLLALASVFQWPLYQLDVYNAFLQGDLFEEVYMDLPEGFCSQGEHQVYRLQKSLYGLKQASRQWNLKLTEALLKAGYEQSKYDYSLFTMKKDKKIVIMLIYVDDLLITGNDKCLIEDLKKLLHQNFKMKDLGELKFFLGLEIMRSKEGILVNQRKYALELIEESGVGGAKPALTPLEQNLKLTSTEYDKVCHSGDSDELLIDKSIFQRLIGRLIYLTHTRPDITFVVHHLSQFMQQPKKTHLDSALRIVKYVKKNPGQGILLPSDSNYELEAFCDSDWASCPITRKSVSGFCVKLGNSLLSWKSKKQSTVARSSAEAEYRSMAVVTAELVWLNGLLQELGYERTKPIKLYCDSKAALQIAANPVFHERTKHIEIDCHFVREKIQEGLIITKYISSTEQLADIFTKALGSQQHGYLLSKLGVKDIYHPPT</sequence>
<feature type="domain" description="Retroviral polymerase SH3-like" evidence="3">
    <location>
        <begin position="1"/>
        <end position="38"/>
    </location>
</feature>
<evidence type="ECO:0000259" key="3">
    <source>
        <dbReference type="Pfam" id="PF25597"/>
    </source>
</evidence>
<gene>
    <name evidence="4" type="ORF">HRI_004928200</name>
</gene>
<evidence type="ECO:0008006" key="6">
    <source>
        <dbReference type="Google" id="ProtNLM"/>
    </source>
</evidence>
<feature type="compositionally biased region" description="Pro residues" evidence="1">
    <location>
        <begin position="79"/>
        <end position="109"/>
    </location>
</feature>
<evidence type="ECO:0000313" key="5">
    <source>
        <dbReference type="Proteomes" id="UP001165190"/>
    </source>
</evidence>
<dbReference type="OrthoDB" id="996302at2759"/>
<organism evidence="4 5">
    <name type="scientific">Hibiscus trionum</name>
    <name type="common">Flower of an hour</name>
    <dbReference type="NCBI Taxonomy" id="183268"/>
    <lineage>
        <taxon>Eukaryota</taxon>
        <taxon>Viridiplantae</taxon>
        <taxon>Streptophyta</taxon>
        <taxon>Embryophyta</taxon>
        <taxon>Tracheophyta</taxon>
        <taxon>Spermatophyta</taxon>
        <taxon>Magnoliopsida</taxon>
        <taxon>eudicotyledons</taxon>
        <taxon>Gunneridae</taxon>
        <taxon>Pentapetalae</taxon>
        <taxon>rosids</taxon>
        <taxon>malvids</taxon>
        <taxon>Malvales</taxon>
        <taxon>Malvaceae</taxon>
        <taxon>Malvoideae</taxon>
        <taxon>Hibiscus</taxon>
    </lineage>
</organism>
<feature type="compositionally biased region" description="Polar residues" evidence="1">
    <location>
        <begin position="62"/>
        <end position="74"/>
    </location>
</feature>
<evidence type="ECO:0000256" key="1">
    <source>
        <dbReference type="SAM" id="MobiDB-lite"/>
    </source>
</evidence>
<dbReference type="EMBL" id="BSYR01000065">
    <property type="protein sequence ID" value="GMJ12590.1"/>
    <property type="molecule type" value="Genomic_DNA"/>
</dbReference>
<reference evidence="4" key="1">
    <citation type="submission" date="2023-05" db="EMBL/GenBank/DDBJ databases">
        <title>Genome and transcriptome analyses reveal genes involved in the formation of fine ridges on petal epidermal cells in Hibiscus trionum.</title>
        <authorList>
            <person name="Koshimizu S."/>
            <person name="Masuda S."/>
            <person name="Ishii T."/>
            <person name="Shirasu K."/>
            <person name="Hoshino A."/>
            <person name="Arita M."/>
        </authorList>
    </citation>
    <scope>NUCLEOTIDE SEQUENCE</scope>
    <source>
        <strain evidence="4">Hamamatsu line</strain>
    </source>
</reference>
<evidence type="ECO:0000313" key="4">
    <source>
        <dbReference type="EMBL" id="GMJ12590.1"/>
    </source>
</evidence>
<dbReference type="CDD" id="cd09272">
    <property type="entry name" value="RNase_HI_RT_Ty1"/>
    <property type="match status" value="1"/>
</dbReference>
<dbReference type="AlphaFoldDB" id="A0A9W7JDM2"/>
<feature type="compositionally biased region" description="Low complexity" evidence="1">
    <location>
        <begin position="135"/>
        <end position="157"/>
    </location>
</feature>
<dbReference type="PANTHER" id="PTHR11439:SF511">
    <property type="match status" value="1"/>
</dbReference>
<keyword evidence="5" id="KW-1185">Reference proteome</keyword>
<feature type="domain" description="Reverse transcriptase Ty1/copia-type" evidence="2">
    <location>
        <begin position="240"/>
        <end position="482"/>
    </location>
</feature>
<dbReference type="PANTHER" id="PTHR11439">
    <property type="entry name" value="GAG-POL-RELATED RETROTRANSPOSON"/>
    <property type="match status" value="1"/>
</dbReference>